<reference evidence="3 4" key="1">
    <citation type="submission" date="2012-02" db="EMBL/GenBank/DDBJ databases">
        <title>Improved High-Quality Draft sequence of Microvirga sp. WSM3557.</title>
        <authorList>
            <consortium name="US DOE Joint Genome Institute"/>
            <person name="Lucas S."/>
            <person name="Han J."/>
            <person name="Lapidus A."/>
            <person name="Cheng J.-F."/>
            <person name="Goodwin L."/>
            <person name="Pitluck S."/>
            <person name="Peters L."/>
            <person name="Zhang X."/>
            <person name="Detter J.C."/>
            <person name="Han C."/>
            <person name="Tapia R."/>
            <person name="Land M."/>
            <person name="Hauser L."/>
            <person name="Kyrpides N."/>
            <person name="Ivanova N."/>
            <person name="Pagani I."/>
            <person name="Brau L."/>
            <person name="Yates R."/>
            <person name="O'Hara G."/>
            <person name="Rui T."/>
            <person name="Howieson J."/>
            <person name="Reeve W."/>
            <person name="Woyke T."/>
        </authorList>
    </citation>
    <scope>NUCLEOTIDE SEQUENCE [LARGE SCALE GENOMIC DNA]</scope>
    <source>
        <strain evidence="3 4">WSM3557</strain>
    </source>
</reference>
<sequence>MKAVVITGVASGIGHATARLAIEQGIHVFGSVRQDGDAARLVAEFGDRLTPLRFDVRDEAALARAASTVGEALNGEHLFGLVNNAGIGLAGPVLHQPLDEFQAVMDTNLLGPLLVTRAFASLLGAGSAARARGRKGRIVNISSIAGKVGQPFAGAYVASKHALEGLSDVMRRELALYGIRVVIVAPATVDTPIWDEPESAIGRYDGTDYGDPFNEAVRAIVEVGHSQGLAPKRVAEAVLHALTTRRPRIRYSPARHPVLEQLLPRITPDRVTDVVIEKTLGLKPKGRGRA</sequence>
<dbReference type="GO" id="GO:0008202">
    <property type="term" value="P:steroid metabolic process"/>
    <property type="evidence" value="ECO:0007669"/>
    <property type="project" value="TreeGrafter"/>
</dbReference>
<dbReference type="InterPro" id="IPR057326">
    <property type="entry name" value="KR_dom"/>
</dbReference>
<dbReference type="PANTHER" id="PTHR43313:SF1">
    <property type="entry name" value="3BETA-HYDROXYSTEROID DEHYDROGENASE DHS-16"/>
    <property type="match status" value="1"/>
</dbReference>
<dbReference type="PANTHER" id="PTHR43313">
    <property type="entry name" value="SHORT-CHAIN DEHYDROGENASE/REDUCTASE FAMILY 9C"/>
    <property type="match status" value="1"/>
</dbReference>
<evidence type="ECO:0000256" key="1">
    <source>
        <dbReference type="RuleBase" id="RU000363"/>
    </source>
</evidence>
<dbReference type="PRINTS" id="PR00081">
    <property type="entry name" value="GDHRDH"/>
</dbReference>
<dbReference type="Pfam" id="PF00106">
    <property type="entry name" value="adh_short"/>
    <property type="match status" value="1"/>
</dbReference>
<dbReference type="PRINTS" id="PR00080">
    <property type="entry name" value="SDRFAMILY"/>
</dbReference>
<evidence type="ECO:0000259" key="2">
    <source>
        <dbReference type="SMART" id="SM00822"/>
    </source>
</evidence>
<evidence type="ECO:0000313" key="4">
    <source>
        <dbReference type="Proteomes" id="UP000003947"/>
    </source>
</evidence>
<evidence type="ECO:0000313" key="3">
    <source>
        <dbReference type="EMBL" id="EIM29730.1"/>
    </source>
</evidence>
<dbReference type="InterPro" id="IPR020904">
    <property type="entry name" value="Sc_DH/Rdtase_CS"/>
</dbReference>
<dbReference type="Proteomes" id="UP000003947">
    <property type="component" value="Unassembled WGS sequence"/>
</dbReference>
<organism evidence="3 4">
    <name type="scientific">Microvirga lotononidis</name>
    <dbReference type="NCBI Taxonomy" id="864069"/>
    <lineage>
        <taxon>Bacteria</taxon>
        <taxon>Pseudomonadati</taxon>
        <taxon>Pseudomonadota</taxon>
        <taxon>Alphaproteobacteria</taxon>
        <taxon>Hyphomicrobiales</taxon>
        <taxon>Methylobacteriaceae</taxon>
        <taxon>Microvirga</taxon>
    </lineage>
</organism>
<dbReference type="PROSITE" id="PS00061">
    <property type="entry name" value="ADH_SHORT"/>
    <property type="match status" value="1"/>
</dbReference>
<dbReference type="Gene3D" id="3.40.50.720">
    <property type="entry name" value="NAD(P)-binding Rossmann-like Domain"/>
    <property type="match status" value="1"/>
</dbReference>
<dbReference type="AlphaFoldDB" id="I4Z0I8"/>
<dbReference type="SUPFAM" id="SSF51735">
    <property type="entry name" value="NAD(P)-binding Rossmann-fold domains"/>
    <property type="match status" value="1"/>
</dbReference>
<name>I4Z0I8_9HYPH</name>
<dbReference type="InterPro" id="IPR002347">
    <property type="entry name" value="SDR_fam"/>
</dbReference>
<dbReference type="OrthoDB" id="9793825at2"/>
<dbReference type="STRING" id="864069.MicloDRAFT_00022120"/>
<dbReference type="eggNOG" id="COG1028">
    <property type="taxonomic scope" value="Bacteria"/>
</dbReference>
<dbReference type="RefSeq" id="WP_009491196.1">
    <property type="nucleotide sequence ID" value="NZ_CP141048.1"/>
</dbReference>
<proteinExistence type="inferred from homology"/>
<gene>
    <name evidence="3" type="ORF">MicloDRAFT_00022120</name>
</gene>
<keyword evidence="4" id="KW-1185">Reference proteome</keyword>
<accession>I4Z0I8</accession>
<protein>
    <submittedName>
        <fullName evidence="3">Short-chain alcohol dehydrogenase</fullName>
    </submittedName>
</protein>
<feature type="domain" description="Ketoreductase" evidence="2">
    <location>
        <begin position="2"/>
        <end position="197"/>
    </location>
</feature>
<comment type="similarity">
    <text evidence="1">Belongs to the short-chain dehydrogenases/reductases (SDR) family.</text>
</comment>
<dbReference type="EMBL" id="JH660641">
    <property type="protein sequence ID" value="EIM29730.1"/>
    <property type="molecule type" value="Genomic_DNA"/>
</dbReference>
<dbReference type="HOGENOM" id="CLU_010194_2_9_5"/>
<dbReference type="GO" id="GO:0016491">
    <property type="term" value="F:oxidoreductase activity"/>
    <property type="evidence" value="ECO:0007669"/>
    <property type="project" value="TreeGrafter"/>
</dbReference>
<dbReference type="PATRIC" id="fig|864069.3.peg.2412"/>
<dbReference type="SMART" id="SM00822">
    <property type="entry name" value="PKS_KR"/>
    <property type="match status" value="1"/>
</dbReference>
<dbReference type="InterPro" id="IPR036291">
    <property type="entry name" value="NAD(P)-bd_dom_sf"/>
</dbReference>